<keyword evidence="2" id="KW-0479">Metal-binding</keyword>
<dbReference type="Proteomes" id="UP000192756">
    <property type="component" value="Unassembled WGS sequence"/>
</dbReference>
<evidence type="ECO:0000256" key="5">
    <source>
        <dbReference type="ARBA" id="ARBA00023157"/>
    </source>
</evidence>
<dbReference type="Pfam" id="PF00355">
    <property type="entry name" value="Rieske"/>
    <property type="match status" value="1"/>
</dbReference>
<reference evidence="9" key="1">
    <citation type="submission" date="2017-04" db="EMBL/GenBank/DDBJ databases">
        <authorList>
            <person name="Varghese N."/>
            <person name="Submissions S."/>
        </authorList>
    </citation>
    <scope>NUCLEOTIDE SEQUENCE [LARGE SCALE GENOMIC DNA]</scope>
    <source>
        <strain evidence="9">DSM 12126</strain>
    </source>
</reference>
<dbReference type="STRING" id="151894.SAMN04488524_3108"/>
<protein>
    <submittedName>
        <fullName evidence="8">Rieske [2Fe-2S] domain-containing protein</fullName>
    </submittedName>
</protein>
<name>A0A1W2CRK5_9SPHI</name>
<sequence length="97" mass="10841">MIAMNKNVEHFYDKVMDYEGKKLAVHKDDAGKVTALNPTCTHAGCTVQFNAAEQSWDCPCHGGRFDVSRKALTGPPTIDLETVFRKDNFHEVDVIKS</sequence>
<dbReference type="GO" id="GO:0046872">
    <property type="term" value="F:metal ion binding"/>
    <property type="evidence" value="ECO:0007669"/>
    <property type="project" value="UniProtKB-KW"/>
</dbReference>
<dbReference type="InterPro" id="IPR014349">
    <property type="entry name" value="Rieske_Fe-S_prot"/>
</dbReference>
<gene>
    <name evidence="8" type="ORF">SAMN04488524_3108</name>
</gene>
<dbReference type="OrthoDB" id="9767869at2"/>
<dbReference type="GO" id="GO:0051537">
    <property type="term" value="F:2 iron, 2 sulfur cluster binding"/>
    <property type="evidence" value="ECO:0007669"/>
    <property type="project" value="UniProtKB-KW"/>
</dbReference>
<dbReference type="InterPro" id="IPR005805">
    <property type="entry name" value="Rieske_Fe-S_prot_C"/>
</dbReference>
<keyword evidence="3" id="KW-0408">Iron</keyword>
<evidence type="ECO:0000313" key="8">
    <source>
        <dbReference type="EMBL" id="SMC87584.1"/>
    </source>
</evidence>
<dbReference type="PANTHER" id="PTHR10134">
    <property type="entry name" value="CYTOCHROME B-C1 COMPLEX SUBUNIT RIESKE, MITOCHONDRIAL"/>
    <property type="match status" value="1"/>
</dbReference>
<evidence type="ECO:0000313" key="9">
    <source>
        <dbReference type="Proteomes" id="UP000192756"/>
    </source>
</evidence>
<proteinExistence type="predicted"/>
<accession>A0A1W2CRK5</accession>
<keyword evidence="1" id="KW-0001">2Fe-2S</keyword>
<keyword evidence="5" id="KW-1015">Disulfide bond</keyword>
<dbReference type="InterPro" id="IPR036922">
    <property type="entry name" value="Rieske_2Fe-2S_sf"/>
</dbReference>
<organism evidence="8 9">
    <name type="scientific">Pedobacter africanus</name>
    <dbReference type="NCBI Taxonomy" id="151894"/>
    <lineage>
        <taxon>Bacteria</taxon>
        <taxon>Pseudomonadati</taxon>
        <taxon>Bacteroidota</taxon>
        <taxon>Sphingobacteriia</taxon>
        <taxon>Sphingobacteriales</taxon>
        <taxon>Sphingobacteriaceae</taxon>
        <taxon>Pedobacter</taxon>
    </lineage>
</organism>
<feature type="domain" description="Rieske" evidence="7">
    <location>
        <begin position="1"/>
        <end position="94"/>
    </location>
</feature>
<dbReference type="PRINTS" id="PR00162">
    <property type="entry name" value="RIESKE"/>
</dbReference>
<comment type="cofactor">
    <cofactor evidence="6">
        <name>[2Fe-2S] cluster</name>
        <dbReference type="ChEBI" id="CHEBI:190135"/>
    </cofactor>
</comment>
<evidence type="ECO:0000256" key="3">
    <source>
        <dbReference type="ARBA" id="ARBA00023004"/>
    </source>
</evidence>
<evidence type="ECO:0000256" key="1">
    <source>
        <dbReference type="ARBA" id="ARBA00022714"/>
    </source>
</evidence>
<keyword evidence="4" id="KW-0411">Iron-sulfur</keyword>
<evidence type="ECO:0000256" key="6">
    <source>
        <dbReference type="ARBA" id="ARBA00034078"/>
    </source>
</evidence>
<evidence type="ECO:0000256" key="4">
    <source>
        <dbReference type="ARBA" id="ARBA00023014"/>
    </source>
</evidence>
<keyword evidence="9" id="KW-1185">Reference proteome</keyword>
<dbReference type="InterPro" id="IPR017941">
    <property type="entry name" value="Rieske_2Fe-2S"/>
</dbReference>
<evidence type="ECO:0000259" key="7">
    <source>
        <dbReference type="PROSITE" id="PS51296"/>
    </source>
</evidence>
<dbReference type="SUPFAM" id="SSF50022">
    <property type="entry name" value="ISP domain"/>
    <property type="match status" value="1"/>
</dbReference>
<evidence type="ECO:0000256" key="2">
    <source>
        <dbReference type="ARBA" id="ARBA00022723"/>
    </source>
</evidence>
<dbReference type="Gene3D" id="2.102.10.10">
    <property type="entry name" value="Rieske [2Fe-2S] iron-sulphur domain"/>
    <property type="match status" value="1"/>
</dbReference>
<dbReference type="GO" id="GO:0016020">
    <property type="term" value="C:membrane"/>
    <property type="evidence" value="ECO:0007669"/>
    <property type="project" value="InterPro"/>
</dbReference>
<dbReference type="PROSITE" id="PS51296">
    <property type="entry name" value="RIESKE"/>
    <property type="match status" value="1"/>
</dbReference>
<dbReference type="AlphaFoldDB" id="A0A1W2CRK5"/>
<dbReference type="EMBL" id="FWXT01000002">
    <property type="protein sequence ID" value="SMC87584.1"/>
    <property type="molecule type" value="Genomic_DNA"/>
</dbReference>